<dbReference type="InterPro" id="IPR001202">
    <property type="entry name" value="WW_dom"/>
</dbReference>
<feature type="domain" description="WW" evidence="2">
    <location>
        <begin position="90"/>
        <end position="124"/>
    </location>
</feature>
<protein>
    <submittedName>
        <fullName evidence="4">Formin-binding protein 4-like</fullName>
    </submittedName>
</protein>
<gene>
    <name evidence="4" type="primary">LOC117652147</name>
</gene>
<dbReference type="OrthoDB" id="2444812at2759"/>
<reference evidence="4" key="1">
    <citation type="submission" date="2025-08" db="UniProtKB">
        <authorList>
            <consortium name="RefSeq"/>
        </authorList>
    </citation>
    <scope>IDENTIFICATION</scope>
    <source>
        <tissue evidence="4">Total insect</tissue>
    </source>
</reference>
<feature type="compositionally biased region" description="Pro residues" evidence="1">
    <location>
        <begin position="881"/>
        <end position="929"/>
    </location>
</feature>
<feature type="compositionally biased region" description="Low complexity" evidence="1">
    <location>
        <begin position="573"/>
        <end position="615"/>
    </location>
</feature>
<feature type="compositionally biased region" description="Acidic residues" evidence="1">
    <location>
        <begin position="222"/>
        <end position="232"/>
    </location>
</feature>
<proteinExistence type="predicted"/>
<feature type="compositionally biased region" description="Low complexity" evidence="1">
    <location>
        <begin position="640"/>
        <end position="649"/>
    </location>
</feature>
<name>A0A6P9A919_THRPL</name>
<dbReference type="InParanoid" id="A0A6P9A919"/>
<dbReference type="PROSITE" id="PS01159">
    <property type="entry name" value="WW_DOMAIN_1"/>
    <property type="match status" value="1"/>
</dbReference>
<feature type="region of interest" description="Disordered" evidence="1">
    <location>
        <begin position="567"/>
        <end position="696"/>
    </location>
</feature>
<dbReference type="SMART" id="SM00456">
    <property type="entry name" value="WW"/>
    <property type="match status" value="2"/>
</dbReference>
<feature type="region of interest" description="Disordered" evidence="1">
    <location>
        <begin position="795"/>
        <end position="949"/>
    </location>
</feature>
<dbReference type="CDD" id="cd00201">
    <property type="entry name" value="WW"/>
    <property type="match status" value="2"/>
</dbReference>
<dbReference type="KEGG" id="tpal:117652147"/>
<feature type="compositionally biased region" description="Acidic residues" evidence="1">
    <location>
        <begin position="478"/>
        <end position="487"/>
    </location>
</feature>
<feature type="region of interest" description="Disordered" evidence="1">
    <location>
        <begin position="174"/>
        <end position="308"/>
    </location>
</feature>
<feature type="compositionally biased region" description="Basic and acidic residues" evidence="1">
    <location>
        <begin position="667"/>
        <end position="682"/>
    </location>
</feature>
<dbReference type="SUPFAM" id="SSF51045">
    <property type="entry name" value="WW domain"/>
    <property type="match status" value="2"/>
</dbReference>
<dbReference type="RefSeq" id="XP_034252726.1">
    <property type="nucleotide sequence ID" value="XM_034396835.1"/>
</dbReference>
<evidence type="ECO:0000313" key="4">
    <source>
        <dbReference type="RefSeq" id="XP_034252726.1"/>
    </source>
</evidence>
<feature type="region of interest" description="Disordered" evidence="1">
    <location>
        <begin position="1"/>
        <end position="69"/>
    </location>
</feature>
<feature type="compositionally biased region" description="Basic and acidic residues" evidence="1">
    <location>
        <begin position="239"/>
        <end position="248"/>
    </location>
</feature>
<evidence type="ECO:0000313" key="3">
    <source>
        <dbReference type="Proteomes" id="UP000515158"/>
    </source>
</evidence>
<organism evidence="4">
    <name type="scientific">Thrips palmi</name>
    <name type="common">Melon thrips</name>
    <dbReference type="NCBI Taxonomy" id="161013"/>
    <lineage>
        <taxon>Eukaryota</taxon>
        <taxon>Metazoa</taxon>
        <taxon>Ecdysozoa</taxon>
        <taxon>Arthropoda</taxon>
        <taxon>Hexapoda</taxon>
        <taxon>Insecta</taxon>
        <taxon>Pterygota</taxon>
        <taxon>Neoptera</taxon>
        <taxon>Paraneoptera</taxon>
        <taxon>Thysanoptera</taxon>
        <taxon>Terebrantia</taxon>
        <taxon>Thripoidea</taxon>
        <taxon>Thripidae</taxon>
        <taxon>Thrips</taxon>
    </lineage>
</organism>
<feature type="region of interest" description="Disordered" evidence="1">
    <location>
        <begin position="1110"/>
        <end position="1182"/>
    </location>
</feature>
<feature type="compositionally biased region" description="Basic and acidic residues" evidence="1">
    <location>
        <begin position="1"/>
        <end position="17"/>
    </location>
</feature>
<feature type="domain" description="WW" evidence="2">
    <location>
        <begin position="765"/>
        <end position="799"/>
    </location>
</feature>
<accession>A0A6P9A919</accession>
<dbReference type="GeneID" id="117652147"/>
<dbReference type="Pfam" id="PF00397">
    <property type="entry name" value="WW"/>
    <property type="match status" value="2"/>
</dbReference>
<feature type="region of interest" description="Disordered" evidence="1">
    <location>
        <begin position="473"/>
        <end position="522"/>
    </location>
</feature>
<evidence type="ECO:0000256" key="1">
    <source>
        <dbReference type="SAM" id="MobiDB-lite"/>
    </source>
</evidence>
<dbReference type="InterPro" id="IPR053076">
    <property type="entry name" value="WW_domain_protein"/>
</dbReference>
<evidence type="ECO:0000259" key="2">
    <source>
        <dbReference type="PROSITE" id="PS50020"/>
    </source>
</evidence>
<dbReference type="InterPro" id="IPR036020">
    <property type="entry name" value="WW_dom_sf"/>
</dbReference>
<keyword evidence="3" id="KW-1185">Reference proteome</keyword>
<dbReference type="PANTHER" id="PTHR46697:SF1">
    <property type="entry name" value="FORMIN-BINDING PROTEIN 4"/>
    <property type="match status" value="1"/>
</dbReference>
<dbReference type="PANTHER" id="PTHR46697">
    <property type="entry name" value="FORMIN-BINDING PROTEIN 4"/>
    <property type="match status" value="1"/>
</dbReference>
<dbReference type="Proteomes" id="UP000515158">
    <property type="component" value="Unplaced"/>
</dbReference>
<dbReference type="PROSITE" id="PS50020">
    <property type="entry name" value="WW_DOMAIN_2"/>
    <property type="match status" value="2"/>
</dbReference>
<dbReference type="AlphaFoldDB" id="A0A6P9A919"/>
<feature type="compositionally biased region" description="Pro residues" evidence="1">
    <location>
        <begin position="849"/>
        <end position="859"/>
    </location>
</feature>
<feature type="compositionally biased region" description="Polar residues" evidence="1">
    <location>
        <begin position="18"/>
        <end position="45"/>
    </location>
</feature>
<feature type="compositionally biased region" description="Basic and acidic residues" evidence="1">
    <location>
        <begin position="495"/>
        <end position="522"/>
    </location>
</feature>
<dbReference type="Gene3D" id="2.20.70.10">
    <property type="match status" value="2"/>
</dbReference>
<sequence>MKRRDGSTRRQVLDMDHSSSSWKNKYSNIAQRNVNGSGDSSSNPLSKLVGSYASESDEDDDNSKNKNTLDAKVEEFMKEVESTKTNEDVSSITCAWQECHDKDTGYPYYWNMNTNEVTWEPPPELVAYQATLTAKIAQTQAKVKAQAQQAQWAVEQAALGITPEYPQKRIPTAVQTLKKPPKSTPPPILPQSTKGKKQKRVPNRPPSSESDDEKIEMITSWVDEESEDEDEPPVSGNHAVEDKKKVKETAGPQTKAPASSRKSVKPPKPGPLPNVMFGPQLPSNLPVTAPSKIRSGSRNGSTEDNEVESKVVIQKLRRLKTESDVIVGTRERVPVRKSLDRSRSGSPNDRLTLKNRTRLHDGDNEHLSEKSLLSKLSKQVQILKDLGGSVPADIKDLLSSSTKSSINSADNIIAMIEMEQPPDHKQDVNFLSSLKAAEHRIQREVQKIQADKLVNGSEKSSKKEQKPSSFALIAGYGDDSDQDDAADSDTSVHSAKVEKPSKEKSLFPILGHEESSKEDVKTVPKFTLGADSSTSKANSDSTSKPALVLDAGVGQKRRKRLDIGAILPQPLPSTSNSTNVSNEENSKSTLLAKGTSEVSSGTTSYTTVWSSTSTYASDPTANDRRGFGFPVVPCDEEEPIPSNTSSNTNKPKKSKIQFIKAETINKQQDDSTNVRESGKDLNSKNTTSKSREDGELHRSLSSLAQLVKAKLQFLSEGKEPVSPVQAMAIQIETLVSAWNAGALTNAFLQRWLQSTGAELVQLERAAAPQGWAVQWDREYKRYFYCNLATKDTQWDYPLVPEDGHSKPEEPEPSNAKPQSRVATPPPDDEDAMELCTTPPPEEEAEIGIPPRPCSPPLEAPPCKRSKTEDESADSNDIPEHPSAPPVCPPLPSTPPPPLPSTPPPPPPPPETPPPPPPGTPPPGTPPPATPAASRVLEHGEPLPPGVDSPDVPFIAVRPAMPPTPLALPVSADLAPHMDHLEHMDHMGVLNPMQSLHPGSVLGVPVLSGVPGMAMQYTGGVAVSGSYVAPPPTEAMLASFNHATAVDYMGYMGVYAGPAGPMPVTSVAAPPLAYTGPAPQPPSHPPVHMPHRKKEALMSELSSFYSDLASMDSNSRDATEDDTSQDAAEHSRVKTSTPPVPPAPVLNPTVEEVPKQPLPEAPLKSQSSIQDSEGALTKKKKKTKLTPGLTLKKKGVSNLVAKWQQVQQEVWKDYEDEEAVE</sequence>